<organism evidence="1 2">
    <name type="scientific">Racocetra persica</name>
    <dbReference type="NCBI Taxonomy" id="160502"/>
    <lineage>
        <taxon>Eukaryota</taxon>
        <taxon>Fungi</taxon>
        <taxon>Fungi incertae sedis</taxon>
        <taxon>Mucoromycota</taxon>
        <taxon>Glomeromycotina</taxon>
        <taxon>Glomeromycetes</taxon>
        <taxon>Diversisporales</taxon>
        <taxon>Gigasporaceae</taxon>
        <taxon>Racocetra</taxon>
    </lineage>
</organism>
<gene>
    <name evidence="1" type="ORF">RPERSI_LOCUS35012</name>
</gene>
<accession>A0ACA9SUS6</accession>
<feature type="non-terminal residue" evidence="1">
    <location>
        <position position="68"/>
    </location>
</feature>
<evidence type="ECO:0000313" key="2">
    <source>
        <dbReference type="Proteomes" id="UP000789920"/>
    </source>
</evidence>
<comment type="caution">
    <text evidence="1">The sequence shown here is derived from an EMBL/GenBank/DDBJ whole genome shotgun (WGS) entry which is preliminary data.</text>
</comment>
<name>A0ACA9SUS6_9GLOM</name>
<sequence length="68" mass="7741">MLSEVNTNLPMHMIIRGNHVPQSIIQQITTPSRINLSHEARDLAIISHRADKYTTKEIKMKLLASYNG</sequence>
<evidence type="ECO:0000313" key="1">
    <source>
        <dbReference type="EMBL" id="CAG8848225.1"/>
    </source>
</evidence>
<proteinExistence type="predicted"/>
<dbReference type="Proteomes" id="UP000789920">
    <property type="component" value="Unassembled WGS sequence"/>
</dbReference>
<protein>
    <submittedName>
        <fullName evidence="1">2060_t:CDS:1</fullName>
    </submittedName>
</protein>
<reference evidence="1" key="1">
    <citation type="submission" date="2021-06" db="EMBL/GenBank/DDBJ databases">
        <authorList>
            <person name="Kallberg Y."/>
            <person name="Tangrot J."/>
            <person name="Rosling A."/>
        </authorList>
    </citation>
    <scope>NUCLEOTIDE SEQUENCE</scope>
    <source>
        <strain evidence="1">MA461A</strain>
    </source>
</reference>
<keyword evidence="2" id="KW-1185">Reference proteome</keyword>
<dbReference type="EMBL" id="CAJVQC010159804">
    <property type="protein sequence ID" value="CAG8848225.1"/>
    <property type="molecule type" value="Genomic_DNA"/>
</dbReference>